<keyword evidence="2" id="KW-1185">Reference proteome</keyword>
<gene>
    <name evidence="1" type="ORF">CHS0354_031291</name>
</gene>
<sequence length="309" mass="36005">MFKNIENLSVISGLQPDRLIKHYVSDDVCRAEVMLPGLWYTDFDRKFGGKWMLSSILETFNAIRFAVLTEGFINFSFLCDRNHTFFVAGAVYNFSLAVHEIIFKTHWCFLFPIRARISLSHVGMSSFSIDIVMYNDSTGEQLTSCVSKLVYVDLITRKPSPIPSWFLEYQKNVYKILNITVEKPKLLNIPENCFTFRLRVYFSDKDTIEHVSQSTYVRWCSDVGSFAAKSGYYRNFREDIGVYPLERLETHYLGEMQAEDIAEVHTWQDITDFRELYFCVTKCSNVVFQAHFHFTNDIPSGSRFVQSKI</sequence>
<dbReference type="PANTHER" id="PTHR34487">
    <property type="entry name" value="ACYL-ACP THIOESTERASE"/>
    <property type="match status" value="1"/>
</dbReference>
<name>A0AAE0TCF2_9BIVA</name>
<dbReference type="EMBL" id="JAEAOA010001875">
    <property type="protein sequence ID" value="KAK3607794.1"/>
    <property type="molecule type" value="Genomic_DNA"/>
</dbReference>
<dbReference type="Proteomes" id="UP001195483">
    <property type="component" value="Unassembled WGS sequence"/>
</dbReference>
<accession>A0AAE0TCF2</accession>
<reference evidence="1" key="3">
    <citation type="submission" date="2023-05" db="EMBL/GenBank/DDBJ databases">
        <authorList>
            <person name="Smith C.H."/>
        </authorList>
    </citation>
    <scope>NUCLEOTIDE SEQUENCE</scope>
    <source>
        <strain evidence="1">CHS0354</strain>
        <tissue evidence="1">Mantle</tissue>
    </source>
</reference>
<organism evidence="1 2">
    <name type="scientific">Potamilus streckersoni</name>
    <dbReference type="NCBI Taxonomy" id="2493646"/>
    <lineage>
        <taxon>Eukaryota</taxon>
        <taxon>Metazoa</taxon>
        <taxon>Spiralia</taxon>
        <taxon>Lophotrochozoa</taxon>
        <taxon>Mollusca</taxon>
        <taxon>Bivalvia</taxon>
        <taxon>Autobranchia</taxon>
        <taxon>Heteroconchia</taxon>
        <taxon>Palaeoheterodonta</taxon>
        <taxon>Unionida</taxon>
        <taxon>Unionoidea</taxon>
        <taxon>Unionidae</taxon>
        <taxon>Ambleminae</taxon>
        <taxon>Lampsilini</taxon>
        <taxon>Potamilus</taxon>
    </lineage>
</organism>
<dbReference type="SUPFAM" id="SSF54637">
    <property type="entry name" value="Thioesterase/thiol ester dehydrase-isomerase"/>
    <property type="match status" value="2"/>
</dbReference>
<evidence type="ECO:0000313" key="2">
    <source>
        <dbReference type="Proteomes" id="UP001195483"/>
    </source>
</evidence>
<comment type="caution">
    <text evidence="1">The sequence shown here is derived from an EMBL/GenBank/DDBJ whole genome shotgun (WGS) entry which is preliminary data.</text>
</comment>
<reference evidence="1" key="1">
    <citation type="journal article" date="2021" name="Genome Biol. Evol.">
        <title>A High-Quality Reference Genome for a Parasitic Bivalve with Doubly Uniparental Inheritance (Bivalvia: Unionida).</title>
        <authorList>
            <person name="Smith C.H."/>
        </authorList>
    </citation>
    <scope>NUCLEOTIDE SEQUENCE</scope>
    <source>
        <strain evidence="1">CHS0354</strain>
    </source>
</reference>
<protein>
    <submittedName>
        <fullName evidence="1">Uncharacterized protein</fullName>
    </submittedName>
</protein>
<dbReference type="AlphaFoldDB" id="A0AAE0TCF2"/>
<dbReference type="Gene3D" id="3.10.129.10">
    <property type="entry name" value="Hotdog Thioesterase"/>
    <property type="match status" value="1"/>
</dbReference>
<dbReference type="InterPro" id="IPR029069">
    <property type="entry name" value="HotDog_dom_sf"/>
</dbReference>
<dbReference type="PANTHER" id="PTHR34487:SF1">
    <property type="entry name" value="ACYL-ACP THIOESTERASE"/>
    <property type="match status" value="1"/>
</dbReference>
<proteinExistence type="predicted"/>
<evidence type="ECO:0000313" key="1">
    <source>
        <dbReference type="EMBL" id="KAK3607794.1"/>
    </source>
</evidence>
<reference evidence="1" key="2">
    <citation type="journal article" date="2021" name="Genome Biol. Evol.">
        <title>Developing a high-quality reference genome for a parasitic bivalve with doubly uniparental inheritance (Bivalvia: Unionida).</title>
        <authorList>
            <person name="Smith C.H."/>
        </authorList>
    </citation>
    <scope>NUCLEOTIDE SEQUENCE</scope>
    <source>
        <strain evidence="1">CHS0354</strain>
        <tissue evidence="1">Mantle</tissue>
    </source>
</reference>
<dbReference type="Pfam" id="PF13279">
    <property type="entry name" value="4HBT_2"/>
    <property type="match status" value="1"/>
</dbReference>